<evidence type="ECO:0000313" key="2">
    <source>
        <dbReference type="Proteomes" id="UP000653480"/>
    </source>
</evidence>
<keyword evidence="2" id="KW-1185">Reference proteome</keyword>
<comment type="caution">
    <text evidence="1">The sequence shown here is derived from an EMBL/GenBank/DDBJ whole genome shotgun (WGS) entry which is preliminary data.</text>
</comment>
<reference evidence="1" key="2">
    <citation type="submission" date="2020-09" db="EMBL/GenBank/DDBJ databases">
        <authorList>
            <person name="Sun Q."/>
            <person name="Zhou Y."/>
        </authorList>
    </citation>
    <scope>NUCLEOTIDE SEQUENCE</scope>
    <source>
        <strain evidence="1">CGMCC 4.7138</strain>
    </source>
</reference>
<dbReference type="AlphaFoldDB" id="A0A8H9GTC2"/>
<proteinExistence type="predicted"/>
<organism evidence="1 2">
    <name type="scientific">Microbispora bryophytorum</name>
    <dbReference type="NCBI Taxonomy" id="1460882"/>
    <lineage>
        <taxon>Bacteria</taxon>
        <taxon>Bacillati</taxon>
        <taxon>Actinomycetota</taxon>
        <taxon>Actinomycetes</taxon>
        <taxon>Streptosporangiales</taxon>
        <taxon>Streptosporangiaceae</taxon>
        <taxon>Microbispora</taxon>
    </lineage>
</organism>
<name>A0A8H9GTC2_9ACTN</name>
<dbReference type="Proteomes" id="UP000653480">
    <property type="component" value="Unassembled WGS sequence"/>
</dbReference>
<accession>A0A8H9GTC2</accession>
<sequence>MIVGSAFDTTVDDRIATNNPNISPESASRISRCVIAGAAVPGGVSLAIAVAIEVLPHVIKLSFPKQS</sequence>
<gene>
    <name evidence="1" type="ORF">GCM10011574_01150</name>
</gene>
<protein>
    <submittedName>
        <fullName evidence="1">Uncharacterized protein</fullName>
    </submittedName>
</protein>
<dbReference type="EMBL" id="BMMN01000001">
    <property type="protein sequence ID" value="GGN97498.1"/>
    <property type="molecule type" value="Genomic_DNA"/>
</dbReference>
<evidence type="ECO:0000313" key="1">
    <source>
        <dbReference type="EMBL" id="GGN97498.1"/>
    </source>
</evidence>
<reference evidence="1" key="1">
    <citation type="journal article" date="2014" name="Int. J. Syst. Evol. Microbiol.">
        <title>Complete genome sequence of Corynebacterium casei LMG S-19264T (=DSM 44701T), isolated from a smear-ripened cheese.</title>
        <authorList>
            <consortium name="US DOE Joint Genome Institute (JGI-PGF)"/>
            <person name="Walter F."/>
            <person name="Albersmeier A."/>
            <person name="Kalinowski J."/>
            <person name="Ruckert C."/>
        </authorList>
    </citation>
    <scope>NUCLEOTIDE SEQUENCE</scope>
    <source>
        <strain evidence="1">CGMCC 4.7138</strain>
    </source>
</reference>